<sequence>MAVVPKEEPRDGVLPQVPKQPAPDAKARAAALKSITDNRRVTAWQLHRWPLEKRIVNERTRIHLPRTYLSKDGSDVRAVYAGTDLNQFVHQHYLEEVQKNAGEGWANYVTAESVVSRRHEYLGPDPRVAGYFFDSDGEVHIKWWDAFLQDQWMDKQKWKFDVKLDEDGKWVEIDD</sequence>
<dbReference type="OMA" id="AFLQDQW"/>
<name>A0A1C7MSI6_GRIFR</name>
<keyword evidence="3" id="KW-1185">Reference proteome</keyword>
<proteinExistence type="predicted"/>
<dbReference type="Proteomes" id="UP000092993">
    <property type="component" value="Unassembled WGS sequence"/>
</dbReference>
<comment type="caution">
    <text evidence="2">The sequence shown here is derived from an EMBL/GenBank/DDBJ whole genome shotgun (WGS) entry which is preliminary data.</text>
</comment>
<evidence type="ECO:0000313" key="2">
    <source>
        <dbReference type="EMBL" id="OBZ77904.1"/>
    </source>
</evidence>
<protein>
    <submittedName>
        <fullName evidence="2">Uncharacterized protein</fullName>
    </submittedName>
</protein>
<dbReference type="AlphaFoldDB" id="A0A1C7MSI6"/>
<feature type="compositionally biased region" description="Basic and acidic residues" evidence="1">
    <location>
        <begin position="1"/>
        <end position="11"/>
    </location>
</feature>
<evidence type="ECO:0000313" key="3">
    <source>
        <dbReference type="Proteomes" id="UP000092993"/>
    </source>
</evidence>
<evidence type="ECO:0000256" key="1">
    <source>
        <dbReference type="SAM" id="MobiDB-lite"/>
    </source>
</evidence>
<accession>A0A1C7MSI6</accession>
<dbReference type="EMBL" id="LUGG01000002">
    <property type="protein sequence ID" value="OBZ77904.1"/>
    <property type="molecule type" value="Genomic_DNA"/>
</dbReference>
<organism evidence="2 3">
    <name type="scientific">Grifola frondosa</name>
    <name type="common">Maitake</name>
    <name type="synonym">Polyporus frondosus</name>
    <dbReference type="NCBI Taxonomy" id="5627"/>
    <lineage>
        <taxon>Eukaryota</taxon>
        <taxon>Fungi</taxon>
        <taxon>Dikarya</taxon>
        <taxon>Basidiomycota</taxon>
        <taxon>Agaricomycotina</taxon>
        <taxon>Agaricomycetes</taxon>
        <taxon>Polyporales</taxon>
        <taxon>Grifolaceae</taxon>
        <taxon>Grifola</taxon>
    </lineage>
</organism>
<dbReference type="OrthoDB" id="2737573at2759"/>
<feature type="region of interest" description="Disordered" evidence="1">
    <location>
        <begin position="1"/>
        <end position="24"/>
    </location>
</feature>
<gene>
    <name evidence="2" type="ORF">A0H81_02139</name>
</gene>
<reference evidence="2 3" key="1">
    <citation type="submission" date="2016-03" db="EMBL/GenBank/DDBJ databases">
        <title>Whole genome sequencing of Grifola frondosa 9006-11.</title>
        <authorList>
            <person name="Min B."/>
            <person name="Park H."/>
            <person name="Kim J.-G."/>
            <person name="Cho H."/>
            <person name="Oh Y.-L."/>
            <person name="Kong W.-S."/>
            <person name="Choi I.-G."/>
        </authorList>
    </citation>
    <scope>NUCLEOTIDE SEQUENCE [LARGE SCALE GENOMIC DNA]</scope>
    <source>
        <strain evidence="2 3">9006-11</strain>
    </source>
</reference>